<proteinExistence type="predicted"/>
<evidence type="ECO:0000256" key="1">
    <source>
        <dbReference type="SAM" id="MobiDB-lite"/>
    </source>
</evidence>
<dbReference type="AlphaFoldDB" id="A0AAU9J466"/>
<sequence length="209" mass="24364">MRQRPATSEVKLRVRWNPSPQDFLNRTPHTMGELDIKINHSHKHTSPSILIQPAGDSTPKHNLEKPKHKSEKLLKSRTTCPLNFIRNMPAELKSELKFTPTQYVAKIFDIKQAQYIRDFKSQPGSLANSPKNSPTNSREVSLSQPRQELFFRLDNIISDCTMQKEKIDNWHSKTKTRLGRFSSKTQRIKKEMDQILNPKIRNKHNKKCI</sequence>
<feature type="region of interest" description="Disordered" evidence="1">
    <location>
        <begin position="121"/>
        <end position="143"/>
    </location>
</feature>
<reference evidence="2" key="1">
    <citation type="submission" date="2021-09" db="EMBL/GenBank/DDBJ databases">
        <authorList>
            <consortium name="AG Swart"/>
            <person name="Singh M."/>
            <person name="Singh A."/>
            <person name="Seah K."/>
            <person name="Emmerich C."/>
        </authorList>
    </citation>
    <scope>NUCLEOTIDE SEQUENCE</scope>
    <source>
        <strain evidence="2">ATCC30299</strain>
    </source>
</reference>
<dbReference type="Proteomes" id="UP001162131">
    <property type="component" value="Unassembled WGS sequence"/>
</dbReference>
<name>A0AAU9J466_9CILI</name>
<evidence type="ECO:0000313" key="2">
    <source>
        <dbReference type="EMBL" id="CAG9320025.1"/>
    </source>
</evidence>
<evidence type="ECO:0000313" key="3">
    <source>
        <dbReference type="Proteomes" id="UP001162131"/>
    </source>
</evidence>
<organism evidence="2 3">
    <name type="scientific">Blepharisma stoltei</name>
    <dbReference type="NCBI Taxonomy" id="1481888"/>
    <lineage>
        <taxon>Eukaryota</taxon>
        <taxon>Sar</taxon>
        <taxon>Alveolata</taxon>
        <taxon>Ciliophora</taxon>
        <taxon>Postciliodesmatophora</taxon>
        <taxon>Heterotrichea</taxon>
        <taxon>Heterotrichida</taxon>
        <taxon>Blepharismidae</taxon>
        <taxon>Blepharisma</taxon>
    </lineage>
</organism>
<feature type="compositionally biased region" description="Polar residues" evidence="1">
    <location>
        <begin position="122"/>
        <end position="143"/>
    </location>
</feature>
<protein>
    <submittedName>
        <fullName evidence="2">Uncharacterized protein</fullName>
    </submittedName>
</protein>
<feature type="region of interest" description="Disordered" evidence="1">
    <location>
        <begin position="42"/>
        <end position="73"/>
    </location>
</feature>
<dbReference type="EMBL" id="CAJZBQ010000024">
    <property type="protein sequence ID" value="CAG9320025.1"/>
    <property type="molecule type" value="Genomic_DNA"/>
</dbReference>
<accession>A0AAU9J466</accession>
<gene>
    <name evidence="2" type="ORF">BSTOLATCC_MIC25265</name>
</gene>
<comment type="caution">
    <text evidence="2">The sequence shown here is derived from an EMBL/GenBank/DDBJ whole genome shotgun (WGS) entry which is preliminary data.</text>
</comment>
<keyword evidence="3" id="KW-1185">Reference proteome</keyword>